<organism evidence="2 3">
    <name type="scientific">Gordonia aquimaris</name>
    <dbReference type="NCBI Taxonomy" id="2984863"/>
    <lineage>
        <taxon>Bacteria</taxon>
        <taxon>Bacillati</taxon>
        <taxon>Actinomycetota</taxon>
        <taxon>Actinomycetes</taxon>
        <taxon>Mycobacteriales</taxon>
        <taxon>Gordoniaceae</taxon>
        <taxon>Gordonia</taxon>
    </lineage>
</organism>
<sequence length="135" mass="14401">MTIAPFPTDDQSDTIPAIDVFDVIGSAETPRQHTVPLYEFTVERRSAGTVWLRVTGEIDLAACGDLQRAMTRAGAGYARVMVDLADVSFMSPRAVGTIAEHPLVAAGRVDVVAPARATRLLFDLFGAGGLVVDTR</sequence>
<dbReference type="CDD" id="cd07043">
    <property type="entry name" value="STAS_anti-anti-sigma_factors"/>
    <property type="match status" value="1"/>
</dbReference>
<dbReference type="EMBL" id="JAPKFM010000017">
    <property type="protein sequence ID" value="MCX2965587.1"/>
    <property type="molecule type" value="Genomic_DNA"/>
</dbReference>
<reference evidence="2" key="1">
    <citation type="submission" date="2022-10" db="EMBL/GenBank/DDBJ databases">
        <title>WGS of marine actinomycetes from Thailand.</title>
        <authorList>
            <person name="Thawai C."/>
        </authorList>
    </citation>
    <scope>NUCLEOTIDE SEQUENCE</scope>
    <source>
        <strain evidence="2">SW21</strain>
    </source>
</reference>
<feature type="domain" description="STAS" evidence="1">
    <location>
        <begin position="48"/>
        <end position="100"/>
    </location>
</feature>
<dbReference type="AlphaFoldDB" id="A0A9X3D8H3"/>
<protein>
    <submittedName>
        <fullName evidence="2">STAS domain-containing protein</fullName>
    </submittedName>
</protein>
<dbReference type="Proteomes" id="UP001143347">
    <property type="component" value="Unassembled WGS sequence"/>
</dbReference>
<name>A0A9X3D8H3_9ACTN</name>
<dbReference type="PROSITE" id="PS50801">
    <property type="entry name" value="STAS"/>
    <property type="match status" value="1"/>
</dbReference>
<evidence type="ECO:0000313" key="2">
    <source>
        <dbReference type="EMBL" id="MCX2965587.1"/>
    </source>
</evidence>
<evidence type="ECO:0000259" key="1">
    <source>
        <dbReference type="PROSITE" id="PS50801"/>
    </source>
</evidence>
<accession>A0A9X3D8H3</accession>
<dbReference type="SUPFAM" id="SSF52091">
    <property type="entry name" value="SpoIIaa-like"/>
    <property type="match status" value="1"/>
</dbReference>
<gene>
    <name evidence="2" type="ORF">OSB52_15965</name>
</gene>
<keyword evidence="3" id="KW-1185">Reference proteome</keyword>
<dbReference type="InterPro" id="IPR002645">
    <property type="entry name" value="STAS_dom"/>
</dbReference>
<evidence type="ECO:0000313" key="3">
    <source>
        <dbReference type="Proteomes" id="UP001143347"/>
    </source>
</evidence>
<proteinExistence type="predicted"/>
<comment type="caution">
    <text evidence="2">The sequence shown here is derived from an EMBL/GenBank/DDBJ whole genome shotgun (WGS) entry which is preliminary data.</text>
</comment>
<dbReference type="RefSeq" id="WP_235725791.1">
    <property type="nucleotide sequence ID" value="NZ_JAPKFM010000017.1"/>
</dbReference>
<dbReference type="InterPro" id="IPR036513">
    <property type="entry name" value="STAS_dom_sf"/>
</dbReference>
<dbReference type="Gene3D" id="3.30.750.24">
    <property type="entry name" value="STAS domain"/>
    <property type="match status" value="1"/>
</dbReference>